<sequence>MDHGTVGGVQTGSNKDYRLLYFRLQKLSLHIGLRILDIWGIYKHSIIVCCSVHKVVIFGHCKCDV</sequence>
<evidence type="ECO:0000313" key="1">
    <source>
        <dbReference type="EMBL" id="JAD71593.1"/>
    </source>
</evidence>
<organism evidence="1">
    <name type="scientific">Arundo donax</name>
    <name type="common">Giant reed</name>
    <name type="synonym">Donax arundinaceus</name>
    <dbReference type="NCBI Taxonomy" id="35708"/>
    <lineage>
        <taxon>Eukaryota</taxon>
        <taxon>Viridiplantae</taxon>
        <taxon>Streptophyta</taxon>
        <taxon>Embryophyta</taxon>
        <taxon>Tracheophyta</taxon>
        <taxon>Spermatophyta</taxon>
        <taxon>Magnoliopsida</taxon>
        <taxon>Liliopsida</taxon>
        <taxon>Poales</taxon>
        <taxon>Poaceae</taxon>
        <taxon>PACMAD clade</taxon>
        <taxon>Arundinoideae</taxon>
        <taxon>Arundineae</taxon>
        <taxon>Arundo</taxon>
    </lineage>
</organism>
<dbReference type="AlphaFoldDB" id="A0A0A9CAZ8"/>
<accession>A0A0A9CAZ8</accession>
<dbReference type="EMBL" id="GBRH01226302">
    <property type="protein sequence ID" value="JAD71593.1"/>
    <property type="molecule type" value="Transcribed_RNA"/>
</dbReference>
<name>A0A0A9CAZ8_ARUDO</name>
<reference evidence="1" key="2">
    <citation type="journal article" date="2015" name="Data Brief">
        <title>Shoot transcriptome of the giant reed, Arundo donax.</title>
        <authorList>
            <person name="Barrero R.A."/>
            <person name="Guerrero F.D."/>
            <person name="Moolhuijzen P."/>
            <person name="Goolsby J.A."/>
            <person name="Tidwell J."/>
            <person name="Bellgard S.E."/>
            <person name="Bellgard M.I."/>
        </authorList>
    </citation>
    <scope>NUCLEOTIDE SEQUENCE</scope>
    <source>
        <tissue evidence="1">Shoot tissue taken approximately 20 cm above the soil surface</tissue>
    </source>
</reference>
<protein>
    <submittedName>
        <fullName evidence="1">Uncharacterized protein</fullName>
    </submittedName>
</protein>
<reference evidence="1" key="1">
    <citation type="submission" date="2014-09" db="EMBL/GenBank/DDBJ databases">
        <authorList>
            <person name="Magalhaes I.L.F."/>
            <person name="Oliveira U."/>
            <person name="Santos F.R."/>
            <person name="Vidigal T.H.D.A."/>
            <person name="Brescovit A.D."/>
            <person name="Santos A.J."/>
        </authorList>
    </citation>
    <scope>NUCLEOTIDE SEQUENCE</scope>
    <source>
        <tissue evidence="1">Shoot tissue taken approximately 20 cm above the soil surface</tissue>
    </source>
</reference>
<proteinExistence type="predicted"/>